<dbReference type="Proteomes" id="UP000054559">
    <property type="component" value="Unassembled WGS sequence"/>
</dbReference>
<gene>
    <name evidence="1" type="ORF">CISG_10213</name>
</gene>
<sequence>MDSPTSLKKISTPKACKAAKAKDLHPSTISGVHAEISLLDNNLKNLEPTDDVSTVVLLWAVQQLIAKSERRFKDNNPENIYRLLLLLKYVVQTRSASQQLKQEKDCKQDNEVIIPKYIDLNVQDDPAIKTEAETAITAAINKEFQGNIEIDSTDEDVDADFEKNTNNAVETVNKIIHEISSDISLSSMDKDTRKVLLEEFTKNAVNIEILFVEKHRSNNRLIADAEHLEHLKISDDDDDNKDSVKNTGETLFKLNYTFNTTGAEAPDYLTACSDLNVNFDNPMVANLTLKILASHWSCLEINTRAVTSER</sequence>
<proteinExistence type="predicted"/>
<protein>
    <submittedName>
        <fullName evidence="1">Uncharacterized protein</fullName>
    </submittedName>
</protein>
<reference evidence="2" key="1">
    <citation type="journal article" date="2010" name="Genome Res.">
        <title>Population genomic sequencing of Coccidioides fungi reveals recent hybridization and transposon control.</title>
        <authorList>
            <person name="Neafsey D.E."/>
            <person name="Barker B.M."/>
            <person name="Sharpton T.J."/>
            <person name="Stajich J.E."/>
            <person name="Park D.J."/>
            <person name="Whiston E."/>
            <person name="Hung C.-Y."/>
            <person name="McMahan C."/>
            <person name="White J."/>
            <person name="Sykes S."/>
            <person name="Heiman D."/>
            <person name="Young S."/>
            <person name="Zeng Q."/>
            <person name="Abouelleil A."/>
            <person name="Aftuck L."/>
            <person name="Bessette D."/>
            <person name="Brown A."/>
            <person name="FitzGerald M."/>
            <person name="Lui A."/>
            <person name="Macdonald J.P."/>
            <person name="Priest M."/>
            <person name="Orbach M.J."/>
            <person name="Galgiani J.N."/>
            <person name="Kirkland T.N."/>
            <person name="Cole G.T."/>
            <person name="Birren B.W."/>
            <person name="Henn M.R."/>
            <person name="Taylor J.W."/>
            <person name="Rounsley S.D."/>
        </authorList>
    </citation>
    <scope>NUCLEOTIDE SEQUENCE [LARGE SCALE GENOMIC DNA]</scope>
    <source>
        <strain evidence="2">RMSCC 3703</strain>
    </source>
</reference>
<dbReference type="AlphaFoldDB" id="A0A0J8TKY2"/>
<evidence type="ECO:0000313" key="1">
    <source>
        <dbReference type="EMBL" id="KMU74342.1"/>
    </source>
</evidence>
<accession>A0A0J8TKY2</accession>
<dbReference type="EMBL" id="DS268287">
    <property type="protein sequence ID" value="KMU74342.1"/>
    <property type="molecule type" value="Genomic_DNA"/>
</dbReference>
<name>A0A0J8TKY2_COCIT</name>
<organism evidence="1 2">
    <name type="scientific">Coccidioides immitis RMSCC 3703</name>
    <dbReference type="NCBI Taxonomy" id="454286"/>
    <lineage>
        <taxon>Eukaryota</taxon>
        <taxon>Fungi</taxon>
        <taxon>Dikarya</taxon>
        <taxon>Ascomycota</taxon>
        <taxon>Pezizomycotina</taxon>
        <taxon>Eurotiomycetes</taxon>
        <taxon>Eurotiomycetidae</taxon>
        <taxon>Onygenales</taxon>
        <taxon>Onygenaceae</taxon>
        <taxon>Coccidioides</taxon>
    </lineage>
</organism>
<evidence type="ECO:0000313" key="2">
    <source>
        <dbReference type="Proteomes" id="UP000054559"/>
    </source>
</evidence>